<accession>A0A330M7N3</accession>
<dbReference type="Proteomes" id="UP000250123">
    <property type="component" value="Chromosome SHEWBE"/>
</dbReference>
<protein>
    <submittedName>
        <fullName evidence="1">Uncharacterized protein</fullName>
    </submittedName>
</protein>
<sequence>MVVCSFAAKAASVGGSLGPMFAFGHMNTDARFYLFRAGFMLFGA</sequence>
<organism evidence="1 2">
    <name type="scientific">Shewanella benthica</name>
    <dbReference type="NCBI Taxonomy" id="43661"/>
    <lineage>
        <taxon>Bacteria</taxon>
        <taxon>Pseudomonadati</taxon>
        <taxon>Pseudomonadota</taxon>
        <taxon>Gammaproteobacteria</taxon>
        <taxon>Alteromonadales</taxon>
        <taxon>Shewanellaceae</taxon>
        <taxon>Shewanella</taxon>
    </lineage>
</organism>
<dbReference type="EMBL" id="LS483452">
    <property type="protein sequence ID" value="SQH77463.1"/>
    <property type="molecule type" value="Genomic_DNA"/>
</dbReference>
<gene>
    <name evidence="1" type="ORF">SHEWBE_3500</name>
</gene>
<dbReference type="KEGG" id="sbk:SHEWBE_3500"/>
<name>A0A330M7N3_9GAMM</name>
<evidence type="ECO:0000313" key="1">
    <source>
        <dbReference type="EMBL" id="SQH77463.1"/>
    </source>
</evidence>
<proteinExistence type="predicted"/>
<evidence type="ECO:0000313" key="2">
    <source>
        <dbReference type="Proteomes" id="UP000250123"/>
    </source>
</evidence>
<reference evidence="2" key="1">
    <citation type="submission" date="2018-06" db="EMBL/GenBank/DDBJ databases">
        <authorList>
            <person name="Cea G.-C."/>
            <person name="William W."/>
        </authorList>
    </citation>
    <scope>NUCLEOTIDE SEQUENCE [LARGE SCALE GENOMIC DNA]</scope>
    <source>
        <strain evidence="2">DB21MT-2</strain>
    </source>
</reference>
<dbReference type="AlphaFoldDB" id="A0A330M7N3"/>